<feature type="transmembrane region" description="Helical" evidence="5">
    <location>
        <begin position="350"/>
        <end position="369"/>
    </location>
</feature>
<gene>
    <name evidence="7" type="ordered locus">AciX8_4885</name>
</gene>
<sequence length="434" mass="48064">MEGPISIQAAGQQFGQTRRQPDILAFFDNAFDWFFYVYVFATIALPGGSFYGFNFKSPMFLGLLPLSVYSLFHRKQATPTEIALAIAVPAILTGWVVLGLSNGFALSGVMRQYMDILITVLICWLATIFCNNDETRRIKFLRLILNAVLAAAVLKIAVIAYAVIRGIPVVQMVQLLDKIFDTELMTMDLGDLFGRVQFVSDGLIPVCVFILLRHRDRLKIGNALASLMILLLLISVTFSFSRFFWGFTAFAFIVGLALGKRDRFQLSVIVVLSLSFLAALPALVSVYQLRFSTAVAGGSDELRTEQVPPLLRFFTSAPFFGHGMGSYTNEDVRGETEAGRAAYEVQLLSVPAQIGLLGTSLFLILGFYYYDHLWWKSPLKWSDRIGITLLLAFWVAAGLTNPLLFHPLSGINYAALATLATLRSKKNATLTPST</sequence>
<protein>
    <submittedName>
        <fullName evidence="7">O-antigen polymerase</fullName>
    </submittedName>
</protein>
<evidence type="ECO:0000256" key="2">
    <source>
        <dbReference type="ARBA" id="ARBA00022692"/>
    </source>
</evidence>
<proteinExistence type="predicted"/>
<keyword evidence="2 5" id="KW-0812">Transmembrane</keyword>
<dbReference type="AlphaFoldDB" id="G8NZN4"/>
<dbReference type="HOGENOM" id="CLU_665264_0_0_0"/>
<dbReference type="PANTHER" id="PTHR37422">
    <property type="entry name" value="TEICHURONIC ACID BIOSYNTHESIS PROTEIN TUAE"/>
    <property type="match status" value="1"/>
</dbReference>
<name>G8NZN4_GRAMM</name>
<evidence type="ECO:0000313" key="8">
    <source>
        <dbReference type="Proteomes" id="UP000007113"/>
    </source>
</evidence>
<dbReference type="KEGG" id="gma:AciX8_4885"/>
<evidence type="ECO:0000256" key="4">
    <source>
        <dbReference type="ARBA" id="ARBA00023136"/>
    </source>
</evidence>
<feature type="transmembrane region" description="Helical" evidence="5">
    <location>
        <begin position="381"/>
        <end position="397"/>
    </location>
</feature>
<dbReference type="OrthoDB" id="114710at2"/>
<comment type="subcellular location">
    <subcellularLocation>
        <location evidence="1">Membrane</location>
        <topology evidence="1">Multi-pass membrane protein</topology>
    </subcellularLocation>
</comment>
<feature type="transmembrane region" description="Helical" evidence="5">
    <location>
        <begin position="192"/>
        <end position="212"/>
    </location>
</feature>
<evidence type="ECO:0000256" key="5">
    <source>
        <dbReference type="SAM" id="Phobius"/>
    </source>
</evidence>
<evidence type="ECO:0000256" key="1">
    <source>
        <dbReference type="ARBA" id="ARBA00004141"/>
    </source>
</evidence>
<dbReference type="EMBL" id="CP003130">
    <property type="protein sequence ID" value="AEU39154.1"/>
    <property type="molecule type" value="Genomic_DNA"/>
</dbReference>
<dbReference type="GO" id="GO:0016020">
    <property type="term" value="C:membrane"/>
    <property type="evidence" value="ECO:0007669"/>
    <property type="project" value="UniProtKB-SubCell"/>
</dbReference>
<dbReference type="STRING" id="682795.AciX8_4885"/>
<evidence type="ECO:0000256" key="3">
    <source>
        <dbReference type="ARBA" id="ARBA00022989"/>
    </source>
</evidence>
<dbReference type="PANTHER" id="PTHR37422:SF13">
    <property type="entry name" value="LIPOPOLYSACCHARIDE BIOSYNTHESIS PROTEIN PA4999-RELATED"/>
    <property type="match status" value="1"/>
</dbReference>
<keyword evidence="4 5" id="KW-0472">Membrane</keyword>
<accession>G8NZN4</accession>
<dbReference type="eggNOG" id="COG3307">
    <property type="taxonomic scope" value="Bacteria"/>
</dbReference>
<feature type="transmembrane region" description="Helical" evidence="5">
    <location>
        <begin position="33"/>
        <end position="53"/>
    </location>
</feature>
<feature type="transmembrane region" description="Helical" evidence="5">
    <location>
        <begin position="219"/>
        <end position="237"/>
    </location>
</feature>
<evidence type="ECO:0000313" key="7">
    <source>
        <dbReference type="EMBL" id="AEU39154.1"/>
    </source>
</evidence>
<organism evidence="7 8">
    <name type="scientific">Granulicella mallensis (strain ATCC BAA-1857 / DSM 23137 / MP5ACTX8)</name>
    <dbReference type="NCBI Taxonomy" id="682795"/>
    <lineage>
        <taxon>Bacteria</taxon>
        <taxon>Pseudomonadati</taxon>
        <taxon>Acidobacteriota</taxon>
        <taxon>Terriglobia</taxon>
        <taxon>Terriglobales</taxon>
        <taxon>Acidobacteriaceae</taxon>
        <taxon>Granulicella</taxon>
    </lineage>
</organism>
<dbReference type="Proteomes" id="UP000007113">
    <property type="component" value="Chromosome"/>
</dbReference>
<dbReference type="InterPro" id="IPR051533">
    <property type="entry name" value="WaaL-like"/>
</dbReference>
<dbReference type="RefSeq" id="WP_014268025.1">
    <property type="nucleotide sequence ID" value="NC_016631.1"/>
</dbReference>
<keyword evidence="8" id="KW-1185">Reference proteome</keyword>
<feature type="transmembrane region" description="Helical" evidence="5">
    <location>
        <begin position="82"/>
        <end position="101"/>
    </location>
</feature>
<feature type="transmembrane region" description="Helical" evidence="5">
    <location>
        <begin position="143"/>
        <end position="164"/>
    </location>
</feature>
<feature type="transmembrane region" description="Helical" evidence="5">
    <location>
        <begin position="266"/>
        <end position="287"/>
    </location>
</feature>
<feature type="domain" description="O-antigen ligase-related" evidence="6">
    <location>
        <begin position="228"/>
        <end position="363"/>
    </location>
</feature>
<dbReference type="InterPro" id="IPR007016">
    <property type="entry name" value="O-antigen_ligase-rel_domated"/>
</dbReference>
<reference evidence="7 8" key="1">
    <citation type="submission" date="2011-11" db="EMBL/GenBank/DDBJ databases">
        <title>Complete sequence of Granulicella mallensis MP5ACTX8.</title>
        <authorList>
            <consortium name="US DOE Joint Genome Institute"/>
            <person name="Lucas S."/>
            <person name="Copeland A."/>
            <person name="Lapidus A."/>
            <person name="Cheng J.-F."/>
            <person name="Goodwin L."/>
            <person name="Pitluck S."/>
            <person name="Peters L."/>
            <person name="Lu M."/>
            <person name="Detter J.C."/>
            <person name="Han C."/>
            <person name="Tapia R."/>
            <person name="Land M."/>
            <person name="Hauser L."/>
            <person name="Kyrpides N."/>
            <person name="Ivanova N."/>
            <person name="Mikhailova N."/>
            <person name="Pagani I."/>
            <person name="Rawat S."/>
            <person name="Mannisto M."/>
            <person name="Haggblom M."/>
            <person name="Woyke T."/>
        </authorList>
    </citation>
    <scope>NUCLEOTIDE SEQUENCE [LARGE SCALE GENOMIC DNA]</scope>
    <source>
        <strain evidence="8">ATCC BAA-1857 / DSM 23137 / MP5ACTX8</strain>
    </source>
</reference>
<dbReference type="Pfam" id="PF04932">
    <property type="entry name" value="Wzy_C"/>
    <property type="match status" value="1"/>
</dbReference>
<feature type="transmembrane region" description="Helical" evidence="5">
    <location>
        <begin position="113"/>
        <end position="131"/>
    </location>
</feature>
<keyword evidence="3 5" id="KW-1133">Transmembrane helix</keyword>
<evidence type="ECO:0000259" key="6">
    <source>
        <dbReference type="Pfam" id="PF04932"/>
    </source>
</evidence>